<evidence type="ECO:0000256" key="7">
    <source>
        <dbReference type="ARBA" id="ARBA00022840"/>
    </source>
</evidence>
<dbReference type="Pfam" id="PF01467">
    <property type="entry name" value="CTP_transf_like"/>
    <property type="match status" value="1"/>
</dbReference>
<keyword evidence="3 10" id="KW-0662">Pyridine nucleotide biosynthesis</keyword>
<dbReference type="UniPathway" id="UPA00253">
    <property type="reaction ID" value="UER00332"/>
</dbReference>
<proteinExistence type="inferred from homology"/>
<feature type="domain" description="Cytidyltransferase-like" evidence="11">
    <location>
        <begin position="5"/>
        <end position="181"/>
    </location>
</feature>
<accession>A0A3M8C1D7</accession>
<dbReference type="EC" id="2.7.7.18" evidence="10"/>
<organism evidence="12 13">
    <name type="scientific">Brevibacillus invocatus</name>
    <dbReference type="NCBI Taxonomy" id="173959"/>
    <lineage>
        <taxon>Bacteria</taxon>
        <taxon>Bacillati</taxon>
        <taxon>Bacillota</taxon>
        <taxon>Bacilli</taxon>
        <taxon>Bacillales</taxon>
        <taxon>Paenibacillaceae</taxon>
        <taxon>Brevibacillus</taxon>
    </lineage>
</organism>
<protein>
    <recommendedName>
        <fullName evidence="10">Probable nicotinate-nucleotide adenylyltransferase</fullName>
        <ecNumber evidence="10">2.7.7.18</ecNumber>
    </recommendedName>
    <alternativeName>
        <fullName evidence="10">Deamido-NAD(+) diphosphorylase</fullName>
    </alternativeName>
    <alternativeName>
        <fullName evidence="10">Deamido-NAD(+) pyrophosphorylase</fullName>
    </alternativeName>
    <alternativeName>
        <fullName evidence="10">Nicotinate mononucleotide adenylyltransferase</fullName>
        <shortName evidence="10">NaMN adenylyltransferase</shortName>
    </alternativeName>
</protein>
<dbReference type="HAMAP" id="MF_00244">
    <property type="entry name" value="NaMN_adenylyltr"/>
    <property type="match status" value="1"/>
</dbReference>
<dbReference type="GO" id="GO:0009435">
    <property type="term" value="P:NAD+ biosynthetic process"/>
    <property type="evidence" value="ECO:0007669"/>
    <property type="project" value="UniProtKB-UniRule"/>
</dbReference>
<dbReference type="OrthoDB" id="5295945at2"/>
<keyword evidence="13" id="KW-1185">Reference proteome</keyword>
<name>A0A3M8C1D7_9BACL</name>
<comment type="pathway">
    <text evidence="2 10">Cofactor biosynthesis; NAD(+) biosynthesis; deamido-NAD(+) from nicotinate D-ribonucleotide: step 1/1.</text>
</comment>
<sequence>MRIGIYGSSFDPITYSHLFTAATVAHRKRLDKVIFVPCSSLRHDKKLQTEDHHRLQMLRLALATSSHKKNRFGDPLFEISTVEMDALPGETYTYDTMIHMRKKYPEDDLFFIMGSDLLAGMSNWGNAEKLVTQFNFIVMSREGYASADMIADDPLLRNNDEHFLIMSKGINMGISSTYIRDEIRKGGDPSFLLPEVCLQYIYEHGLYKRILNE</sequence>
<comment type="similarity">
    <text evidence="10">Belongs to the NadD family.</text>
</comment>
<reference evidence="12 13" key="1">
    <citation type="submission" date="2018-10" db="EMBL/GenBank/DDBJ databases">
        <title>Phylogenomics of Brevibacillus.</title>
        <authorList>
            <person name="Dunlap C."/>
        </authorList>
    </citation>
    <scope>NUCLEOTIDE SEQUENCE [LARGE SCALE GENOMIC DNA]</scope>
    <source>
        <strain evidence="12 13">JCM 12215</strain>
    </source>
</reference>
<dbReference type="NCBIfam" id="TIGR00482">
    <property type="entry name" value="nicotinate (nicotinamide) nucleotide adenylyltransferase"/>
    <property type="match status" value="1"/>
</dbReference>
<keyword evidence="8 10" id="KW-0520">NAD</keyword>
<comment type="catalytic activity">
    <reaction evidence="9 10">
        <text>nicotinate beta-D-ribonucleotide + ATP + H(+) = deamido-NAD(+) + diphosphate</text>
        <dbReference type="Rhea" id="RHEA:22860"/>
        <dbReference type="ChEBI" id="CHEBI:15378"/>
        <dbReference type="ChEBI" id="CHEBI:30616"/>
        <dbReference type="ChEBI" id="CHEBI:33019"/>
        <dbReference type="ChEBI" id="CHEBI:57502"/>
        <dbReference type="ChEBI" id="CHEBI:58437"/>
        <dbReference type="EC" id="2.7.7.18"/>
    </reaction>
</comment>
<keyword evidence="5 10" id="KW-0548">Nucleotidyltransferase</keyword>
<comment type="caution">
    <text evidence="12">The sequence shown here is derived from an EMBL/GenBank/DDBJ whole genome shotgun (WGS) entry which is preliminary data.</text>
</comment>
<dbReference type="InterPro" id="IPR004821">
    <property type="entry name" value="Cyt_trans-like"/>
</dbReference>
<evidence type="ECO:0000256" key="2">
    <source>
        <dbReference type="ARBA" id="ARBA00005019"/>
    </source>
</evidence>
<evidence type="ECO:0000256" key="8">
    <source>
        <dbReference type="ARBA" id="ARBA00023027"/>
    </source>
</evidence>
<dbReference type="NCBIfam" id="NF000840">
    <property type="entry name" value="PRK00071.1-3"/>
    <property type="match status" value="1"/>
</dbReference>
<evidence type="ECO:0000256" key="6">
    <source>
        <dbReference type="ARBA" id="ARBA00022741"/>
    </source>
</evidence>
<keyword evidence="4 10" id="KW-0808">Transferase</keyword>
<dbReference type="PANTHER" id="PTHR39321:SF3">
    <property type="entry name" value="PHOSPHOPANTETHEINE ADENYLYLTRANSFERASE"/>
    <property type="match status" value="1"/>
</dbReference>
<dbReference type="GO" id="GO:0005524">
    <property type="term" value="F:ATP binding"/>
    <property type="evidence" value="ECO:0007669"/>
    <property type="project" value="UniProtKB-KW"/>
</dbReference>
<dbReference type="EMBL" id="RHHR01000039">
    <property type="protein sequence ID" value="RNB69373.1"/>
    <property type="molecule type" value="Genomic_DNA"/>
</dbReference>
<evidence type="ECO:0000256" key="4">
    <source>
        <dbReference type="ARBA" id="ARBA00022679"/>
    </source>
</evidence>
<evidence type="ECO:0000259" key="11">
    <source>
        <dbReference type="Pfam" id="PF01467"/>
    </source>
</evidence>
<gene>
    <name evidence="10 12" type="primary">nadD</name>
    <name evidence="12" type="ORF">EDM52_19110</name>
</gene>
<keyword evidence="6 10" id="KW-0547">Nucleotide-binding</keyword>
<comment type="function">
    <text evidence="1 10">Catalyzes the reversible adenylation of nicotinate mononucleotide (NaMN) to nicotinic acid adenine dinucleotide (NaAD).</text>
</comment>
<evidence type="ECO:0000256" key="10">
    <source>
        <dbReference type="HAMAP-Rule" id="MF_00244"/>
    </source>
</evidence>
<dbReference type="CDD" id="cd02165">
    <property type="entry name" value="NMNAT"/>
    <property type="match status" value="1"/>
</dbReference>
<keyword evidence="7 10" id="KW-0067">ATP-binding</keyword>
<dbReference type="Gene3D" id="3.40.50.620">
    <property type="entry name" value="HUPs"/>
    <property type="match status" value="1"/>
</dbReference>
<dbReference type="InterPro" id="IPR005248">
    <property type="entry name" value="NadD/NMNAT"/>
</dbReference>
<evidence type="ECO:0000256" key="5">
    <source>
        <dbReference type="ARBA" id="ARBA00022695"/>
    </source>
</evidence>
<dbReference type="Proteomes" id="UP000282028">
    <property type="component" value="Unassembled WGS sequence"/>
</dbReference>
<evidence type="ECO:0000313" key="12">
    <source>
        <dbReference type="EMBL" id="RNB69373.1"/>
    </source>
</evidence>
<dbReference type="GO" id="GO:0004515">
    <property type="term" value="F:nicotinate-nucleotide adenylyltransferase activity"/>
    <property type="evidence" value="ECO:0007669"/>
    <property type="project" value="UniProtKB-UniRule"/>
</dbReference>
<dbReference type="SUPFAM" id="SSF52374">
    <property type="entry name" value="Nucleotidylyl transferase"/>
    <property type="match status" value="1"/>
</dbReference>
<evidence type="ECO:0000256" key="3">
    <source>
        <dbReference type="ARBA" id="ARBA00022642"/>
    </source>
</evidence>
<dbReference type="PANTHER" id="PTHR39321">
    <property type="entry name" value="NICOTINATE-NUCLEOTIDE ADENYLYLTRANSFERASE-RELATED"/>
    <property type="match status" value="1"/>
</dbReference>
<evidence type="ECO:0000256" key="1">
    <source>
        <dbReference type="ARBA" id="ARBA00002324"/>
    </source>
</evidence>
<evidence type="ECO:0000313" key="13">
    <source>
        <dbReference type="Proteomes" id="UP000282028"/>
    </source>
</evidence>
<dbReference type="InterPro" id="IPR014729">
    <property type="entry name" value="Rossmann-like_a/b/a_fold"/>
</dbReference>
<dbReference type="AlphaFoldDB" id="A0A3M8C1D7"/>
<dbReference type="RefSeq" id="WP_122910549.1">
    <property type="nucleotide sequence ID" value="NZ_CBCSBE010000025.1"/>
</dbReference>
<evidence type="ECO:0000256" key="9">
    <source>
        <dbReference type="ARBA" id="ARBA00048721"/>
    </source>
</evidence>